<dbReference type="InterPro" id="IPR051918">
    <property type="entry name" value="STPP_CPPED1"/>
</dbReference>
<accession>A0A2Z5FVU9</accession>
<dbReference type="GO" id="GO:0016787">
    <property type="term" value="F:hydrolase activity"/>
    <property type="evidence" value="ECO:0007669"/>
    <property type="project" value="InterPro"/>
</dbReference>
<dbReference type="InterPro" id="IPR004843">
    <property type="entry name" value="Calcineurin-like_PHP"/>
</dbReference>
<protein>
    <recommendedName>
        <fullName evidence="2">Calcineurin-like phosphoesterase domain-containing protein</fullName>
    </recommendedName>
</protein>
<feature type="compositionally biased region" description="Basic residues" evidence="1">
    <location>
        <begin position="1"/>
        <end position="17"/>
    </location>
</feature>
<evidence type="ECO:0000259" key="2">
    <source>
        <dbReference type="Pfam" id="PF00149"/>
    </source>
</evidence>
<dbReference type="InterPro" id="IPR029052">
    <property type="entry name" value="Metallo-depent_PP-like"/>
</dbReference>
<dbReference type="EMBL" id="CP030840">
    <property type="protein sequence ID" value="AXC10624.1"/>
    <property type="molecule type" value="Genomic_DNA"/>
</dbReference>
<evidence type="ECO:0000313" key="4">
    <source>
        <dbReference type="Proteomes" id="UP000253606"/>
    </source>
</evidence>
<dbReference type="PANTHER" id="PTHR43143">
    <property type="entry name" value="METALLOPHOSPHOESTERASE, CALCINEURIN SUPERFAMILY"/>
    <property type="match status" value="1"/>
</dbReference>
<keyword evidence="4" id="KW-1185">Reference proteome</keyword>
<dbReference type="Pfam" id="PF00149">
    <property type="entry name" value="Metallophos"/>
    <property type="match status" value="1"/>
</dbReference>
<evidence type="ECO:0000256" key="1">
    <source>
        <dbReference type="SAM" id="MobiDB-lite"/>
    </source>
</evidence>
<dbReference type="AlphaFoldDB" id="A0A2Z5FVU9"/>
<feature type="region of interest" description="Disordered" evidence="1">
    <location>
        <begin position="1"/>
        <end position="82"/>
    </location>
</feature>
<dbReference type="Gene3D" id="3.60.21.10">
    <property type="match status" value="1"/>
</dbReference>
<dbReference type="Proteomes" id="UP000253606">
    <property type="component" value="Chromosome"/>
</dbReference>
<feature type="compositionally biased region" description="Pro residues" evidence="1">
    <location>
        <begin position="19"/>
        <end position="42"/>
    </location>
</feature>
<dbReference type="PANTHER" id="PTHR43143:SF1">
    <property type="entry name" value="SERINE_THREONINE-PROTEIN PHOSPHATASE CPPED1"/>
    <property type="match status" value="1"/>
</dbReference>
<proteinExistence type="predicted"/>
<feature type="domain" description="Calcineurin-like phosphoesterase" evidence="2">
    <location>
        <begin position="142"/>
        <end position="342"/>
    </location>
</feature>
<dbReference type="RefSeq" id="WP_114206223.1">
    <property type="nucleotide sequence ID" value="NZ_CP030840.1"/>
</dbReference>
<name>A0A2Z5FVU9_9BACT</name>
<dbReference type="SUPFAM" id="SSF56300">
    <property type="entry name" value="Metallo-dependent phosphatases"/>
    <property type="match status" value="1"/>
</dbReference>
<evidence type="ECO:0000313" key="3">
    <source>
        <dbReference type="EMBL" id="AXC10624.1"/>
    </source>
</evidence>
<organism evidence="3 4">
    <name type="scientific">Acidisarcina polymorpha</name>
    <dbReference type="NCBI Taxonomy" id="2211140"/>
    <lineage>
        <taxon>Bacteria</taxon>
        <taxon>Pseudomonadati</taxon>
        <taxon>Acidobacteriota</taxon>
        <taxon>Terriglobia</taxon>
        <taxon>Terriglobales</taxon>
        <taxon>Acidobacteriaceae</taxon>
        <taxon>Acidisarcina</taxon>
    </lineage>
</organism>
<dbReference type="KEGG" id="abas:ACPOL_1276"/>
<reference evidence="3 4" key="1">
    <citation type="journal article" date="2018" name="Front. Microbiol.">
        <title>Hydrolytic Capabilities as a Key to Environmental Success: Chitinolytic and Cellulolytic Acidobacteria From Acidic Sub-arctic Soils and Boreal Peatlands.</title>
        <authorList>
            <person name="Belova S.E."/>
            <person name="Ravin N.V."/>
            <person name="Pankratov T.A."/>
            <person name="Rakitin A.L."/>
            <person name="Ivanova A.A."/>
            <person name="Beletsky A.V."/>
            <person name="Mardanov A.V."/>
            <person name="Sinninghe Damste J.S."/>
            <person name="Dedysh S.N."/>
        </authorList>
    </citation>
    <scope>NUCLEOTIDE SEQUENCE [LARGE SCALE GENOMIC DNA]</scope>
    <source>
        <strain evidence="3 4">SBC82</strain>
    </source>
</reference>
<gene>
    <name evidence="3" type="ORF">ACPOL_1276</name>
</gene>
<dbReference type="OrthoDB" id="500534at2"/>
<sequence>MAAPKHPKKSHPTKHPKPAPDPSAPTPPTASDPTPAPAPAPGQPVFAQPTPSPDPSGFVDTTSDEGDYSLNDPTLQEPIPEARGGATEPILTLAQVWGDAGSAVVSKIEESAQTVFHSVGDTGSVKGPQNQSLVADKMVADFDEADAADVPSFFFHLGDVVYNFGEGAYYYDQFYEPYRHYPAPIVAIAGNHDGVVYKTDPSPTLQAFLRNFCSETPVVSTDAGGLSRTAMIQPGVYYTFDAPFVRILGIYSNVLEDPGVISSEGNPASPVSDIQLSFLTTALGRAKSESYAGALLIAVHHPPFTYGSQHSGSPRMLQDIDQAATTAGFWPHAVLSGHAHNYQRFTRQVNNTQIPYIIAGCGGHNVNKLQSGSNGAIRTPVSISSTLTFENYDDSGYGYLRIIVTAETLRIEFHPASDGAGAKTPDDVVTVNIQNRTVS</sequence>